<dbReference type="GO" id="GO:0051537">
    <property type="term" value="F:2 iron, 2 sulfur cluster binding"/>
    <property type="evidence" value="ECO:0007669"/>
    <property type="project" value="UniProtKB-KW"/>
</dbReference>
<dbReference type="InterPro" id="IPR007419">
    <property type="entry name" value="BFD-like_2Fe2S-bd_dom"/>
</dbReference>
<organism evidence="11 12">
    <name type="scientific">Salinisphaera hydrothermalis (strain C41B8)</name>
    <dbReference type="NCBI Taxonomy" id="1304275"/>
    <lineage>
        <taxon>Bacteria</taxon>
        <taxon>Pseudomonadati</taxon>
        <taxon>Pseudomonadota</taxon>
        <taxon>Gammaproteobacteria</taxon>
        <taxon>Salinisphaerales</taxon>
        <taxon>Salinisphaeraceae</taxon>
        <taxon>Salinisphaera</taxon>
    </lineage>
</organism>
<evidence type="ECO:0000313" key="12">
    <source>
        <dbReference type="Proteomes" id="UP000028302"/>
    </source>
</evidence>
<dbReference type="EMBL" id="APNK01000027">
    <property type="protein sequence ID" value="KEZ76523.1"/>
    <property type="molecule type" value="Genomic_DNA"/>
</dbReference>
<evidence type="ECO:0000256" key="7">
    <source>
        <dbReference type="ARBA" id="ARBA00034078"/>
    </source>
</evidence>
<keyword evidence="6" id="KW-0411">Iron-sulfur</keyword>
<feature type="domain" description="BFD-like [2Fe-2S]-binding" evidence="10">
    <location>
        <begin position="4"/>
        <end position="53"/>
    </location>
</feature>
<evidence type="ECO:0000259" key="10">
    <source>
        <dbReference type="Pfam" id="PF04324"/>
    </source>
</evidence>
<evidence type="ECO:0000256" key="4">
    <source>
        <dbReference type="ARBA" id="ARBA00022982"/>
    </source>
</evidence>
<comment type="cofactor">
    <cofactor evidence="7">
        <name>[2Fe-2S] cluster</name>
        <dbReference type="ChEBI" id="CHEBI:190135"/>
    </cofactor>
</comment>
<evidence type="ECO:0000256" key="5">
    <source>
        <dbReference type="ARBA" id="ARBA00023004"/>
    </source>
</evidence>
<evidence type="ECO:0000256" key="8">
    <source>
        <dbReference type="ARBA" id="ARBA00039386"/>
    </source>
</evidence>
<keyword evidence="2" id="KW-0001">2Fe-2S</keyword>
<dbReference type="STRING" id="1304275.C41B8_14390"/>
<dbReference type="Gene3D" id="1.10.10.1100">
    <property type="entry name" value="BFD-like [2Fe-2S]-binding domain"/>
    <property type="match status" value="1"/>
</dbReference>
<evidence type="ECO:0000256" key="3">
    <source>
        <dbReference type="ARBA" id="ARBA00022723"/>
    </source>
</evidence>
<dbReference type="InterPro" id="IPR041854">
    <property type="entry name" value="BFD-like_2Fe2S-bd_dom_sf"/>
</dbReference>
<evidence type="ECO:0000256" key="1">
    <source>
        <dbReference type="ARBA" id="ARBA00022448"/>
    </source>
</evidence>
<dbReference type="PANTHER" id="PTHR37424:SF1">
    <property type="entry name" value="BACTERIOFERRITIN-ASSOCIATED FERREDOXIN"/>
    <property type="match status" value="1"/>
</dbReference>
<keyword evidence="3" id="KW-0479">Metal-binding</keyword>
<evidence type="ECO:0000256" key="2">
    <source>
        <dbReference type="ARBA" id="ARBA00022714"/>
    </source>
</evidence>
<keyword evidence="12" id="KW-1185">Reference proteome</keyword>
<dbReference type="AlphaFoldDB" id="A0A084III9"/>
<keyword evidence="1" id="KW-0813">Transport</keyword>
<dbReference type="eggNOG" id="COG2906">
    <property type="taxonomic scope" value="Bacteria"/>
</dbReference>
<dbReference type="Pfam" id="PF04324">
    <property type="entry name" value="Fer2_BFD"/>
    <property type="match status" value="1"/>
</dbReference>
<sequence length="78" mass="8530">MLMYVCVCNAVTDCQIREAYCEGACSMRLLRQKLGVAGCCGRCAPCARDVLRECRQESERRAAMAEEQAQPLPVAATA</sequence>
<accession>A0A084III9</accession>
<dbReference type="PANTHER" id="PTHR37424">
    <property type="entry name" value="BACTERIOFERRITIN-ASSOCIATED FERREDOXIN"/>
    <property type="match status" value="1"/>
</dbReference>
<evidence type="ECO:0000313" key="11">
    <source>
        <dbReference type="EMBL" id="KEZ76523.1"/>
    </source>
</evidence>
<keyword evidence="5" id="KW-0408">Iron</keyword>
<name>A0A084III9_SALHC</name>
<reference evidence="11 12" key="1">
    <citation type="submission" date="2013-03" db="EMBL/GenBank/DDBJ databases">
        <title>Salinisphaera hydrothermalis C41B8 Genome Sequencing.</title>
        <authorList>
            <person name="Li C."/>
            <person name="Lai Q."/>
            <person name="Shao Z."/>
        </authorList>
    </citation>
    <scope>NUCLEOTIDE SEQUENCE [LARGE SCALE GENOMIC DNA]</scope>
    <source>
        <strain evidence="11 12">C41B8</strain>
    </source>
</reference>
<evidence type="ECO:0000256" key="6">
    <source>
        <dbReference type="ARBA" id="ARBA00023014"/>
    </source>
</evidence>
<keyword evidence="4" id="KW-0249">Electron transport</keyword>
<dbReference type="Proteomes" id="UP000028302">
    <property type="component" value="Unassembled WGS sequence"/>
</dbReference>
<comment type="caution">
    <text evidence="11">The sequence shown here is derived from an EMBL/GenBank/DDBJ whole genome shotgun (WGS) entry which is preliminary data.</text>
</comment>
<comment type="similarity">
    <text evidence="9">Belongs to the Bfd family.</text>
</comment>
<protein>
    <recommendedName>
        <fullName evidence="8">Bacterioferritin-associated ferredoxin</fullName>
    </recommendedName>
</protein>
<dbReference type="GO" id="GO:0046872">
    <property type="term" value="F:metal ion binding"/>
    <property type="evidence" value="ECO:0007669"/>
    <property type="project" value="UniProtKB-KW"/>
</dbReference>
<evidence type="ECO:0000256" key="9">
    <source>
        <dbReference type="ARBA" id="ARBA00046332"/>
    </source>
</evidence>
<dbReference type="InterPro" id="IPR052371">
    <property type="entry name" value="BFD-associated_ferredoxin"/>
</dbReference>
<gene>
    <name evidence="11" type="ORF">C41B8_14390</name>
</gene>
<proteinExistence type="inferred from homology"/>